<protein>
    <submittedName>
        <fullName evidence="1">Uncharacterized protein</fullName>
    </submittedName>
</protein>
<dbReference type="GeneID" id="57097337"/>
<evidence type="ECO:0000313" key="2">
    <source>
        <dbReference type="Proteomes" id="UP000222310"/>
    </source>
</evidence>
<sequence length="64" mass="6678">MDSALCRQAVCYPVNAGVVEVSLAVETLHLGLDAVAILIGEGCAMNAAIVADKFAGYILDAFHR</sequence>
<dbReference type="EMBL" id="LAHD01000078">
    <property type="protein sequence ID" value="PHK00796.1"/>
    <property type="molecule type" value="Genomic_DNA"/>
</dbReference>
<reference evidence="1 2" key="1">
    <citation type="submission" date="2015-02" db="EMBL/GenBank/DDBJ databases">
        <title>Nostoc linckia genome annotation.</title>
        <authorList>
            <person name="Zhou Z."/>
        </authorList>
    </citation>
    <scope>NUCLEOTIDE SEQUENCE [LARGE SCALE GENOMIC DNA]</scope>
    <source>
        <strain evidence="2">z8</strain>
    </source>
</reference>
<dbReference type="Proteomes" id="UP000222310">
    <property type="component" value="Unassembled WGS sequence"/>
</dbReference>
<name>A0A9Q5Z973_NOSLI</name>
<organism evidence="1 2">
    <name type="scientific">Nostoc linckia z8</name>
    <dbReference type="NCBI Taxonomy" id="1628746"/>
    <lineage>
        <taxon>Bacteria</taxon>
        <taxon>Bacillati</taxon>
        <taxon>Cyanobacteriota</taxon>
        <taxon>Cyanophyceae</taxon>
        <taxon>Nostocales</taxon>
        <taxon>Nostocaceae</taxon>
        <taxon>Nostoc</taxon>
    </lineage>
</organism>
<gene>
    <name evidence="1" type="ORF">VF08_23265</name>
</gene>
<comment type="caution">
    <text evidence="1">The sequence shown here is derived from an EMBL/GenBank/DDBJ whole genome shotgun (WGS) entry which is preliminary data.</text>
</comment>
<dbReference type="AlphaFoldDB" id="A0A9Q5Z973"/>
<evidence type="ECO:0000313" key="1">
    <source>
        <dbReference type="EMBL" id="PHK00796.1"/>
    </source>
</evidence>
<dbReference type="RefSeq" id="WP_099076676.1">
    <property type="nucleotide sequence ID" value="NZ_LAHD01000078.1"/>
</dbReference>
<proteinExistence type="predicted"/>
<accession>A0A9Q5Z973</accession>